<feature type="compositionally biased region" description="Polar residues" evidence="1">
    <location>
        <begin position="127"/>
        <end position="139"/>
    </location>
</feature>
<evidence type="ECO:0000256" key="1">
    <source>
        <dbReference type="SAM" id="MobiDB-lite"/>
    </source>
</evidence>
<name>A0A8J5N0Z1_HOMAM</name>
<comment type="caution">
    <text evidence="2">The sequence shown here is derived from an EMBL/GenBank/DDBJ whole genome shotgun (WGS) entry which is preliminary data.</text>
</comment>
<feature type="region of interest" description="Disordered" evidence="1">
    <location>
        <begin position="115"/>
        <end position="139"/>
    </location>
</feature>
<organism evidence="2 3">
    <name type="scientific">Homarus americanus</name>
    <name type="common">American lobster</name>
    <dbReference type="NCBI Taxonomy" id="6706"/>
    <lineage>
        <taxon>Eukaryota</taxon>
        <taxon>Metazoa</taxon>
        <taxon>Ecdysozoa</taxon>
        <taxon>Arthropoda</taxon>
        <taxon>Crustacea</taxon>
        <taxon>Multicrustacea</taxon>
        <taxon>Malacostraca</taxon>
        <taxon>Eumalacostraca</taxon>
        <taxon>Eucarida</taxon>
        <taxon>Decapoda</taxon>
        <taxon>Pleocyemata</taxon>
        <taxon>Astacidea</taxon>
        <taxon>Nephropoidea</taxon>
        <taxon>Nephropidae</taxon>
        <taxon>Homarus</taxon>
    </lineage>
</organism>
<dbReference type="AlphaFoldDB" id="A0A8J5N0Z1"/>
<protein>
    <submittedName>
        <fullName evidence="2">Uncharacterized protein</fullName>
    </submittedName>
</protein>
<feature type="region of interest" description="Disordered" evidence="1">
    <location>
        <begin position="37"/>
        <end position="66"/>
    </location>
</feature>
<dbReference type="EMBL" id="JAHLQT010013238">
    <property type="protein sequence ID" value="KAG7170974.1"/>
    <property type="molecule type" value="Genomic_DNA"/>
</dbReference>
<proteinExistence type="predicted"/>
<feature type="compositionally biased region" description="Acidic residues" evidence="1">
    <location>
        <begin position="47"/>
        <end position="66"/>
    </location>
</feature>
<evidence type="ECO:0000313" key="3">
    <source>
        <dbReference type="Proteomes" id="UP000747542"/>
    </source>
</evidence>
<reference evidence="2" key="1">
    <citation type="journal article" date="2021" name="Sci. Adv.">
        <title>The American lobster genome reveals insights on longevity, neural, and immune adaptations.</title>
        <authorList>
            <person name="Polinski J.M."/>
            <person name="Zimin A.V."/>
            <person name="Clark K.F."/>
            <person name="Kohn A.B."/>
            <person name="Sadowski N."/>
            <person name="Timp W."/>
            <person name="Ptitsyn A."/>
            <person name="Khanna P."/>
            <person name="Romanova D.Y."/>
            <person name="Williams P."/>
            <person name="Greenwood S.J."/>
            <person name="Moroz L.L."/>
            <person name="Walt D.R."/>
            <person name="Bodnar A.G."/>
        </authorList>
    </citation>
    <scope>NUCLEOTIDE SEQUENCE</scope>
    <source>
        <strain evidence="2">GMGI-L3</strain>
    </source>
</reference>
<gene>
    <name evidence="2" type="ORF">Hamer_G012548</name>
</gene>
<keyword evidence="3" id="KW-1185">Reference proteome</keyword>
<sequence length="662" mass="72807">MWVWCRKCFGVGGGRQESVTPTHHPLSSAHNNLRLRRSVRSLRREETDDSQEEDDDEEEGEQEEDEYIQRGATEIHLVHPSAIPSTVIVRVQPQCPPLHRPDVACKSLDLNQRHSLTSSGTSSVTSIAPNSTSPSIALRSTSPSIASSSLHGSIRSLQSLQGVYSLQSAQSLASLEYTRSLVAVGSPDGLADVYCNVNEDFNGNVSGSVTDVTSSVGRMSTLSEKTGVRCSHPRFLTPEEAARPPQQGPPPLSLTPGRLTEYPPTKHGIRWPGKGLLSSVLGSENIHYHGEYTTKGNVTPVKLRSANTLRAIASYESRVDTKNNPVWYSFGMVVLALKYLVDRKELQVDVVQVTQLPPGKENSTLDFQVQVRPGRRNKVIKCVKPGPSLPSYCYTPKCCLKISNIRDRSLVLSGFVAGRRRQPYLALGHALVPNLEAQHLTAGEWCTFPLHMRQGSQVQDHLGMALVALSCCERSYGYYTFTVDLMHVRNVKIQLLGDDVAKSFKIRTEVWVRAALLSEGKQKKHEMSPTPLERPKGYEEQGWEATFKHGCTVSFSVPKDKIHLSAILLEIHGRARHSVTSKEALLGKITLGPEELFGGEQATPGGRMTLQSPVHSEGVGGEEVGGGGILSVPGDPLDARLTHWGQALRRMAKVEMWHRLQI</sequence>
<dbReference type="OrthoDB" id="6358391at2759"/>
<dbReference type="Proteomes" id="UP000747542">
    <property type="component" value="Unassembled WGS sequence"/>
</dbReference>
<evidence type="ECO:0000313" key="2">
    <source>
        <dbReference type="EMBL" id="KAG7170974.1"/>
    </source>
</evidence>
<accession>A0A8J5N0Z1</accession>
<feature type="compositionally biased region" description="Low complexity" evidence="1">
    <location>
        <begin position="115"/>
        <end position="126"/>
    </location>
</feature>
<feature type="region of interest" description="Disordered" evidence="1">
    <location>
        <begin position="238"/>
        <end position="257"/>
    </location>
</feature>